<evidence type="ECO:0000313" key="2">
    <source>
        <dbReference type="EMBL" id="CAG8451557.1"/>
    </source>
</evidence>
<dbReference type="Proteomes" id="UP000789570">
    <property type="component" value="Unassembled WGS sequence"/>
</dbReference>
<dbReference type="Pfam" id="PF12937">
    <property type="entry name" value="F-box-like"/>
    <property type="match status" value="1"/>
</dbReference>
<feature type="domain" description="F-box" evidence="1">
    <location>
        <begin position="66"/>
        <end position="115"/>
    </location>
</feature>
<name>A0A9N8VKI9_9GLOM</name>
<dbReference type="AlphaFoldDB" id="A0A9N8VKI9"/>
<dbReference type="SUPFAM" id="SSF52047">
    <property type="entry name" value="RNI-like"/>
    <property type="match status" value="1"/>
</dbReference>
<reference evidence="2" key="1">
    <citation type="submission" date="2021-06" db="EMBL/GenBank/DDBJ databases">
        <authorList>
            <person name="Kallberg Y."/>
            <person name="Tangrot J."/>
            <person name="Rosling A."/>
        </authorList>
    </citation>
    <scope>NUCLEOTIDE SEQUENCE</scope>
    <source>
        <strain evidence="2">UK204</strain>
    </source>
</reference>
<gene>
    <name evidence="2" type="ORF">FCALED_LOCUS1263</name>
</gene>
<organism evidence="2 3">
    <name type="scientific">Funneliformis caledonium</name>
    <dbReference type="NCBI Taxonomy" id="1117310"/>
    <lineage>
        <taxon>Eukaryota</taxon>
        <taxon>Fungi</taxon>
        <taxon>Fungi incertae sedis</taxon>
        <taxon>Mucoromycota</taxon>
        <taxon>Glomeromycotina</taxon>
        <taxon>Glomeromycetes</taxon>
        <taxon>Glomerales</taxon>
        <taxon>Glomeraceae</taxon>
        <taxon>Funneliformis</taxon>
    </lineage>
</organism>
<comment type="caution">
    <text evidence="2">The sequence shown here is derived from an EMBL/GenBank/DDBJ whole genome shotgun (WGS) entry which is preliminary data.</text>
</comment>
<dbReference type="InterPro" id="IPR001810">
    <property type="entry name" value="F-box_dom"/>
</dbReference>
<dbReference type="InterPro" id="IPR036047">
    <property type="entry name" value="F-box-like_dom_sf"/>
</dbReference>
<dbReference type="SUPFAM" id="SSF81383">
    <property type="entry name" value="F-box domain"/>
    <property type="match status" value="1"/>
</dbReference>
<dbReference type="CDD" id="cd09917">
    <property type="entry name" value="F-box_SF"/>
    <property type="match status" value="1"/>
</dbReference>
<accession>A0A9N8VKI9</accession>
<dbReference type="PROSITE" id="PS50181">
    <property type="entry name" value="FBOX"/>
    <property type="match status" value="1"/>
</dbReference>
<dbReference type="EMBL" id="CAJVPQ010000155">
    <property type="protein sequence ID" value="CAG8451557.1"/>
    <property type="molecule type" value="Genomic_DNA"/>
</dbReference>
<dbReference type="InterPro" id="IPR032675">
    <property type="entry name" value="LRR_dom_sf"/>
</dbReference>
<keyword evidence="3" id="KW-1185">Reference proteome</keyword>
<dbReference type="Gene3D" id="1.20.1280.50">
    <property type="match status" value="1"/>
</dbReference>
<proteinExistence type="predicted"/>
<dbReference type="Gene3D" id="3.80.10.10">
    <property type="entry name" value="Ribonuclease Inhibitor"/>
    <property type="match status" value="1"/>
</dbReference>
<sequence length="535" mass="62043">MGQCFLLRRIFDLLNYKSKTTDLHKQFFEVDCDQELFNDLGIHENDINVEKSILRGFPLEGSPEATTKLSSLPTECLTQIFQNVGTSGLFSCLLVCRAWCRKVVPILWSKPFDKLPKDCKYKLIRTYITSLSTEEKSFLNLQLKQYGFRIPNATISLFNYPIYLKELSYVELYQAVDSGIKYYRKSFIGRNTYKLTFLITKSLCKTFLTKNINDSSYHLQSFKIDKYYRQNDDIFPEIDLFSKAQRSLQEFNLSGARIGANFIIPNLFSFHCNSLISVQFKNVNFHKVNLHLIASCKKLEHLTIYHCTGITKSSLPSANNLLNGNSTYFYDYNGMRLKSLNIGCSPKCSQIPKIILESPLTETCQELCLDLITPEITNVTRRNCQNVTTLILRDHFIINDVTKESSLIYNLFHGLLLERLIIIISPRNSDYDELNVRAIDLPSCCWYLELRCGFAERQFYDLLLSKDCVAPISVLILEYLKLNIVHLMTVRDFAMMKGTLKYFEICGRKDFDKDELKVIKDLQNVYNVNVNFHEN</sequence>
<evidence type="ECO:0000259" key="1">
    <source>
        <dbReference type="PROSITE" id="PS50181"/>
    </source>
</evidence>
<protein>
    <submittedName>
        <fullName evidence="2">150_t:CDS:1</fullName>
    </submittedName>
</protein>
<evidence type="ECO:0000313" key="3">
    <source>
        <dbReference type="Proteomes" id="UP000789570"/>
    </source>
</evidence>
<dbReference type="OrthoDB" id="2306629at2759"/>